<dbReference type="Proteomes" id="UP000632222">
    <property type="component" value="Unassembled WGS sequence"/>
</dbReference>
<evidence type="ECO:0000313" key="1">
    <source>
        <dbReference type="EMBL" id="GGJ51360.1"/>
    </source>
</evidence>
<protein>
    <recommendedName>
        <fullName evidence="3">Transposase</fullName>
    </recommendedName>
</protein>
<sequence>MYFHTWKEKWFGLFKKDVPGLRLTDYIDPDWDLELVYRVSEYLKKGIIYIEATTEQRFICSMCKKDLGYNGVMMTDGVFVWPHVLSHYVEFHKVRIPDNFLKHILEVDFKMIEDSDDIDLDNLPFS</sequence>
<proteinExistence type="predicted"/>
<organism evidence="1 2">
    <name type="scientific">Deinococcus roseus</name>
    <dbReference type="NCBI Taxonomy" id="392414"/>
    <lineage>
        <taxon>Bacteria</taxon>
        <taxon>Thermotogati</taxon>
        <taxon>Deinococcota</taxon>
        <taxon>Deinococci</taxon>
        <taxon>Deinococcales</taxon>
        <taxon>Deinococcaceae</taxon>
        <taxon>Deinococcus</taxon>
    </lineage>
</organism>
<name>A0ABQ2DBV0_9DEIO</name>
<gene>
    <name evidence="1" type="ORF">GCM10008938_41670</name>
</gene>
<reference evidence="2" key="1">
    <citation type="journal article" date="2019" name="Int. J. Syst. Evol. Microbiol.">
        <title>The Global Catalogue of Microorganisms (GCM) 10K type strain sequencing project: providing services to taxonomists for standard genome sequencing and annotation.</title>
        <authorList>
            <consortium name="The Broad Institute Genomics Platform"/>
            <consortium name="The Broad Institute Genome Sequencing Center for Infectious Disease"/>
            <person name="Wu L."/>
            <person name="Ma J."/>
        </authorList>
    </citation>
    <scope>NUCLEOTIDE SEQUENCE [LARGE SCALE GENOMIC DNA]</scope>
    <source>
        <strain evidence="2">JCM 14370</strain>
    </source>
</reference>
<keyword evidence="2" id="KW-1185">Reference proteome</keyword>
<dbReference type="EMBL" id="BMOD01000023">
    <property type="protein sequence ID" value="GGJ51360.1"/>
    <property type="molecule type" value="Genomic_DNA"/>
</dbReference>
<evidence type="ECO:0008006" key="3">
    <source>
        <dbReference type="Google" id="ProtNLM"/>
    </source>
</evidence>
<dbReference type="RefSeq" id="WP_189006363.1">
    <property type="nucleotide sequence ID" value="NZ_BMOD01000023.1"/>
</dbReference>
<comment type="caution">
    <text evidence="1">The sequence shown here is derived from an EMBL/GenBank/DDBJ whole genome shotgun (WGS) entry which is preliminary data.</text>
</comment>
<evidence type="ECO:0000313" key="2">
    <source>
        <dbReference type="Proteomes" id="UP000632222"/>
    </source>
</evidence>
<accession>A0ABQ2DBV0</accession>